<feature type="transmembrane region" description="Helical" evidence="1">
    <location>
        <begin position="225"/>
        <end position="247"/>
    </location>
</feature>
<feature type="transmembrane region" description="Helical" evidence="1">
    <location>
        <begin position="117"/>
        <end position="136"/>
    </location>
</feature>
<keyword evidence="1" id="KW-0812">Transmembrane</keyword>
<dbReference type="EMBL" id="KB468157">
    <property type="protein sequence ID" value="PCH44195.1"/>
    <property type="molecule type" value="Genomic_DNA"/>
</dbReference>
<keyword evidence="1" id="KW-0472">Membrane</keyword>
<organism evidence="2 3">
    <name type="scientific">Wolfiporia cocos (strain MD-104)</name>
    <name type="common">Brown rot fungus</name>
    <dbReference type="NCBI Taxonomy" id="742152"/>
    <lineage>
        <taxon>Eukaryota</taxon>
        <taxon>Fungi</taxon>
        <taxon>Dikarya</taxon>
        <taxon>Basidiomycota</taxon>
        <taxon>Agaricomycotina</taxon>
        <taxon>Agaricomycetes</taxon>
        <taxon>Polyporales</taxon>
        <taxon>Phaeolaceae</taxon>
        <taxon>Wolfiporia</taxon>
    </lineage>
</organism>
<proteinExistence type="predicted"/>
<feature type="transmembrane region" description="Helical" evidence="1">
    <location>
        <begin position="253"/>
        <end position="272"/>
    </location>
</feature>
<dbReference type="OrthoDB" id="3346544at2759"/>
<gene>
    <name evidence="2" type="ORF">WOLCODRAFT_138817</name>
</gene>
<feature type="transmembrane region" description="Helical" evidence="1">
    <location>
        <begin position="20"/>
        <end position="41"/>
    </location>
</feature>
<name>A0A2H3JRS7_WOLCO</name>
<protein>
    <submittedName>
        <fullName evidence="2">Uncharacterized protein</fullName>
    </submittedName>
</protein>
<dbReference type="STRING" id="742152.A0A2H3JRS7"/>
<feature type="transmembrane region" description="Helical" evidence="1">
    <location>
        <begin position="62"/>
        <end position="82"/>
    </location>
</feature>
<evidence type="ECO:0000256" key="1">
    <source>
        <dbReference type="SAM" id="Phobius"/>
    </source>
</evidence>
<feature type="transmembrane region" description="Helical" evidence="1">
    <location>
        <begin position="143"/>
        <end position="163"/>
    </location>
</feature>
<accession>A0A2H3JRS7</accession>
<reference evidence="2 3" key="1">
    <citation type="journal article" date="2012" name="Science">
        <title>The Paleozoic origin of enzymatic lignin decomposition reconstructed from 31 fungal genomes.</title>
        <authorList>
            <person name="Floudas D."/>
            <person name="Binder M."/>
            <person name="Riley R."/>
            <person name="Barry K."/>
            <person name="Blanchette R.A."/>
            <person name="Henrissat B."/>
            <person name="Martinez A.T."/>
            <person name="Otillar R."/>
            <person name="Spatafora J.W."/>
            <person name="Yadav J.S."/>
            <person name="Aerts A."/>
            <person name="Benoit I."/>
            <person name="Boyd A."/>
            <person name="Carlson A."/>
            <person name="Copeland A."/>
            <person name="Coutinho P.M."/>
            <person name="de Vries R.P."/>
            <person name="Ferreira P."/>
            <person name="Findley K."/>
            <person name="Foster B."/>
            <person name="Gaskell J."/>
            <person name="Glotzer D."/>
            <person name="Gorecki P."/>
            <person name="Heitman J."/>
            <person name="Hesse C."/>
            <person name="Hori C."/>
            <person name="Igarashi K."/>
            <person name="Jurgens J.A."/>
            <person name="Kallen N."/>
            <person name="Kersten P."/>
            <person name="Kohler A."/>
            <person name="Kuees U."/>
            <person name="Kumar T.K.A."/>
            <person name="Kuo A."/>
            <person name="LaButti K."/>
            <person name="Larrondo L.F."/>
            <person name="Lindquist E."/>
            <person name="Ling A."/>
            <person name="Lombard V."/>
            <person name="Lucas S."/>
            <person name="Lundell T."/>
            <person name="Martin R."/>
            <person name="McLaughlin D.J."/>
            <person name="Morgenstern I."/>
            <person name="Morin E."/>
            <person name="Murat C."/>
            <person name="Nagy L.G."/>
            <person name="Nolan M."/>
            <person name="Ohm R.A."/>
            <person name="Patyshakuliyeva A."/>
            <person name="Rokas A."/>
            <person name="Ruiz-Duenas F.J."/>
            <person name="Sabat G."/>
            <person name="Salamov A."/>
            <person name="Samejima M."/>
            <person name="Schmutz J."/>
            <person name="Slot J.C."/>
            <person name="St John F."/>
            <person name="Stenlid J."/>
            <person name="Sun H."/>
            <person name="Sun S."/>
            <person name="Syed K."/>
            <person name="Tsang A."/>
            <person name="Wiebenga A."/>
            <person name="Young D."/>
            <person name="Pisabarro A."/>
            <person name="Eastwood D.C."/>
            <person name="Martin F."/>
            <person name="Cullen D."/>
            <person name="Grigoriev I.V."/>
            <person name="Hibbett D.S."/>
        </authorList>
    </citation>
    <scope>NUCLEOTIDE SEQUENCE [LARGE SCALE GENOMIC DNA]</scope>
    <source>
        <strain evidence="2 3">MD-104</strain>
    </source>
</reference>
<evidence type="ECO:0000313" key="3">
    <source>
        <dbReference type="Proteomes" id="UP000218811"/>
    </source>
</evidence>
<sequence>MAQLSLISVNLATVALESLLFGIFLSLSTAFLYLHLSYAAGRDRSSRTASSIPSIQWARRNLSLMFIGAVCITFTITAHWILTVVRLFDAFVHFEGGAAPTLYYSDLAQTTEVVKTAFVIATLVIADILFTYRLWVVWGYNHYIAVLPLCSVAGLFVAGVGIIHELAHMAEGRTVFISQANEWISAAYSFTFITNVYCSALIASKVWRASHRSEKAYGGGSLMRVFSTIIESAFIYMTYTVFFFIAYQADSNLQYTCIDTLCPISGIAFMLINVRVGLGWAEHAHVQPPRPMRPAFPMRPVAVDITRIVQKEDDMGRPVAVKADFESEV</sequence>
<dbReference type="Proteomes" id="UP000218811">
    <property type="component" value="Unassembled WGS sequence"/>
</dbReference>
<dbReference type="OMA" id="CADSIMA"/>
<dbReference type="AlphaFoldDB" id="A0A2H3JRS7"/>
<keyword evidence="3" id="KW-1185">Reference proteome</keyword>
<keyword evidence="1" id="KW-1133">Transmembrane helix</keyword>
<evidence type="ECO:0000313" key="2">
    <source>
        <dbReference type="EMBL" id="PCH44195.1"/>
    </source>
</evidence>
<feature type="transmembrane region" description="Helical" evidence="1">
    <location>
        <begin position="183"/>
        <end position="204"/>
    </location>
</feature>